<dbReference type="EMBL" id="JAGDFM010000197">
    <property type="protein sequence ID" value="KAG7382790.1"/>
    <property type="molecule type" value="Genomic_DNA"/>
</dbReference>
<dbReference type="Proteomes" id="UP000694044">
    <property type="component" value="Unassembled WGS sequence"/>
</dbReference>
<evidence type="ECO:0000313" key="4">
    <source>
        <dbReference type="Proteomes" id="UP000694044"/>
    </source>
</evidence>
<evidence type="ECO:0000259" key="2">
    <source>
        <dbReference type="PROSITE" id="PS50035"/>
    </source>
</evidence>
<keyword evidence="4" id="KW-1185">Reference proteome</keyword>
<dbReference type="InterPro" id="IPR001736">
    <property type="entry name" value="PLipase_D/transphosphatidylase"/>
</dbReference>
<evidence type="ECO:0000313" key="3">
    <source>
        <dbReference type="EMBL" id="KAG7382790.1"/>
    </source>
</evidence>
<dbReference type="AlphaFoldDB" id="A0A8T1VS41"/>
<evidence type="ECO:0000256" key="1">
    <source>
        <dbReference type="SAM" id="MobiDB-lite"/>
    </source>
</evidence>
<name>A0A8T1VS41_9STRA</name>
<comment type="caution">
    <text evidence="3">The sequence shown here is derived from an EMBL/GenBank/DDBJ whole genome shotgun (WGS) entry which is preliminary data.</text>
</comment>
<feature type="domain" description="PLD phosphodiesterase" evidence="2">
    <location>
        <begin position="181"/>
        <end position="207"/>
    </location>
</feature>
<sequence length="466" mass="51478">MKTTHLDINDRFGALSLPQRKDVESATQDTALELLAAATTLNRIGYEVVPSADDIDVQGVHGVADGRPTHGASPTLPPTPAFVPEVDAAAVVVEARWTPDQQTVAAEIREPFVERGGGRRCCFSSASSPISIKTCRRNMRADPLGRSRGRVYALMYMLTSTTFAQAFRVAIENDLPPVFVTEGIDHRKIIVVGDKMIFGSMNLSEAAVNDNAEESWLVRGLIVDQYAATCLRKIHEPANECEEEATARPFWDWFIIRKAGNNRLVMERQATTALDCVLHPELENARRKNRAQQARQARRESRTMEPICSGRHDRRARRTPQAPGAQQPPPPASCKDAIHLYYAVFVHGCSENTASRYGELQGYLFRSIVSSDVEIRGNNRGSAMLLAAWVDLICAFGFPNLVLEHIREGQGGAATALAWLEVTVTDATMTRVFPGADPALAARLRGRRLTLPSMMGFMWRWVLTAP</sequence>
<feature type="region of interest" description="Disordered" evidence="1">
    <location>
        <begin position="285"/>
        <end position="332"/>
    </location>
</feature>
<reference evidence="3" key="1">
    <citation type="submission" date="2021-02" db="EMBL/GenBank/DDBJ databases">
        <authorList>
            <person name="Palmer J.M."/>
        </authorList>
    </citation>
    <scope>NUCLEOTIDE SEQUENCE</scope>
    <source>
        <strain evidence="3">SCRP734</strain>
    </source>
</reference>
<organism evidence="3 4">
    <name type="scientific">Phytophthora pseudosyringae</name>
    <dbReference type="NCBI Taxonomy" id="221518"/>
    <lineage>
        <taxon>Eukaryota</taxon>
        <taxon>Sar</taxon>
        <taxon>Stramenopiles</taxon>
        <taxon>Oomycota</taxon>
        <taxon>Peronosporomycetes</taxon>
        <taxon>Peronosporales</taxon>
        <taxon>Peronosporaceae</taxon>
        <taxon>Phytophthora</taxon>
    </lineage>
</organism>
<dbReference type="GO" id="GO:0003824">
    <property type="term" value="F:catalytic activity"/>
    <property type="evidence" value="ECO:0007669"/>
    <property type="project" value="InterPro"/>
</dbReference>
<protein>
    <recommendedName>
        <fullName evidence="2">PLD phosphodiesterase domain-containing protein</fullName>
    </recommendedName>
</protein>
<proteinExistence type="predicted"/>
<gene>
    <name evidence="3" type="ORF">PHYPSEUDO_004364</name>
</gene>
<accession>A0A8T1VS41</accession>
<dbReference type="PROSITE" id="PS50035">
    <property type="entry name" value="PLD"/>
    <property type="match status" value="1"/>
</dbReference>
<dbReference type="OrthoDB" id="5205528at2759"/>